<accession>A0A1H5WMZ5</accession>
<dbReference type="EMBL" id="FNUV01000006">
    <property type="protein sequence ID" value="SEG00337.1"/>
    <property type="molecule type" value="Genomic_DNA"/>
</dbReference>
<keyword evidence="1" id="KW-0449">Lipoprotein</keyword>
<reference evidence="1 2" key="1">
    <citation type="submission" date="2016-10" db="EMBL/GenBank/DDBJ databases">
        <authorList>
            <person name="de Groot N.N."/>
        </authorList>
    </citation>
    <scope>NUCLEOTIDE SEQUENCE [LARGE SCALE GENOMIC DNA]</scope>
    <source>
        <strain evidence="1 2">AR32</strain>
    </source>
</reference>
<evidence type="ECO:0000313" key="1">
    <source>
        <dbReference type="EMBL" id="SEG00337.1"/>
    </source>
</evidence>
<proteinExistence type="predicted"/>
<dbReference type="Proteomes" id="UP000236735">
    <property type="component" value="Unassembled WGS sequence"/>
</dbReference>
<name>A0A1H5WMZ5_XYLRU</name>
<dbReference type="Gene3D" id="2.50.20.10">
    <property type="entry name" value="Lipoprotein localisation LolA/LolB/LppX"/>
    <property type="match status" value="1"/>
</dbReference>
<protein>
    <submittedName>
        <fullName evidence="1">Outer membrane lipoprotein carrier protein LolA</fullName>
    </submittedName>
</protein>
<sequence length="222" mass="25914">MNLNEKLVILQLENNKMKVKLRILWCLMLIVSFQDVCAEESANARQARRIFNSAYAQVFGEQGASLHYDVNITGIYKTDGTIWYKGKKSKFEDAKMNSWNDGTTVYTIKRKKHEVEIHSAKNNKSDKYSQKFKFEPENYNYSIAEDPEGLMLTLKVKKGKKGMKEIHALVGRKDYHPIRLRIKIAFIWTTIMVSDFKSGGITDDMLRFPSEKYKSYKFVDKR</sequence>
<organism evidence="1 2">
    <name type="scientific">Xylanibacter ruminicola</name>
    <name type="common">Prevotella ruminicola</name>
    <dbReference type="NCBI Taxonomy" id="839"/>
    <lineage>
        <taxon>Bacteria</taxon>
        <taxon>Pseudomonadati</taxon>
        <taxon>Bacteroidota</taxon>
        <taxon>Bacteroidia</taxon>
        <taxon>Bacteroidales</taxon>
        <taxon>Prevotellaceae</taxon>
        <taxon>Xylanibacter</taxon>
    </lineage>
</organism>
<evidence type="ECO:0000313" key="2">
    <source>
        <dbReference type="Proteomes" id="UP000236735"/>
    </source>
</evidence>
<gene>
    <name evidence="1" type="ORF">SAMN05216354_2425</name>
</gene>
<dbReference type="AlphaFoldDB" id="A0A1H5WMZ5"/>